<reference evidence="1" key="1">
    <citation type="submission" date="2013-04" db="UniProtKB">
        <authorList>
            <consortium name="EnsemblPlants"/>
        </authorList>
    </citation>
    <scope>IDENTIFICATION</scope>
</reference>
<dbReference type="InterPro" id="IPR046960">
    <property type="entry name" value="PPR_At4g14850-like_plant"/>
</dbReference>
<protein>
    <submittedName>
        <fullName evidence="1">Uncharacterized protein</fullName>
    </submittedName>
</protein>
<dbReference type="GO" id="GO:0003723">
    <property type="term" value="F:RNA binding"/>
    <property type="evidence" value="ECO:0007669"/>
    <property type="project" value="InterPro"/>
</dbReference>
<dbReference type="PANTHER" id="PTHR47926">
    <property type="entry name" value="PENTATRICOPEPTIDE REPEAT-CONTAINING PROTEIN"/>
    <property type="match status" value="1"/>
</dbReference>
<dbReference type="AlphaFoldDB" id="J3LFA9"/>
<keyword evidence="2" id="KW-1185">Reference proteome</keyword>
<dbReference type="Proteomes" id="UP000006038">
    <property type="component" value="Unassembled WGS sequence"/>
</dbReference>
<evidence type="ECO:0000313" key="1">
    <source>
        <dbReference type="EnsemblPlants" id="OB02G33260.1"/>
    </source>
</evidence>
<evidence type="ECO:0000313" key="2">
    <source>
        <dbReference type="Proteomes" id="UP000006038"/>
    </source>
</evidence>
<name>J3LFA9_ORYBR</name>
<dbReference type="STRING" id="4533.J3LFA9"/>
<sequence>MVDLLDRVRQLANFVDLIESMPMKLGVVAWGALLGSCRIHGHIQIDKQVIKQFLLVMLVMCFLIDAERDTMDKSDGELKRMVCRR</sequence>
<dbReference type="EnsemblPlants" id="OB02G33260.1">
    <property type="protein sequence ID" value="OB02G33260.1"/>
    <property type="gene ID" value="OB02G33260"/>
</dbReference>
<dbReference type="PANTHER" id="PTHR47926:SF528">
    <property type="entry name" value="PENTATRICOPEPTIDE REPEAT-CONTAINING PROTEIN"/>
    <property type="match status" value="1"/>
</dbReference>
<dbReference type="HOGENOM" id="CLU_2516251_0_0_1"/>
<accession>J3LFA9</accession>
<dbReference type="Gramene" id="OB02G33260.1">
    <property type="protein sequence ID" value="OB02G33260.1"/>
    <property type="gene ID" value="OB02G33260"/>
</dbReference>
<proteinExistence type="predicted"/>
<dbReference type="GO" id="GO:0009451">
    <property type="term" value="P:RNA modification"/>
    <property type="evidence" value="ECO:0007669"/>
    <property type="project" value="InterPro"/>
</dbReference>
<organism evidence="1">
    <name type="scientific">Oryza brachyantha</name>
    <name type="common">malo sina</name>
    <dbReference type="NCBI Taxonomy" id="4533"/>
    <lineage>
        <taxon>Eukaryota</taxon>
        <taxon>Viridiplantae</taxon>
        <taxon>Streptophyta</taxon>
        <taxon>Embryophyta</taxon>
        <taxon>Tracheophyta</taxon>
        <taxon>Spermatophyta</taxon>
        <taxon>Magnoliopsida</taxon>
        <taxon>Liliopsida</taxon>
        <taxon>Poales</taxon>
        <taxon>Poaceae</taxon>
        <taxon>BOP clade</taxon>
        <taxon>Oryzoideae</taxon>
        <taxon>Oryzeae</taxon>
        <taxon>Oryzinae</taxon>
        <taxon>Oryza</taxon>
    </lineage>
</organism>